<proteinExistence type="predicted"/>
<dbReference type="Proteomes" id="UP001152759">
    <property type="component" value="Chromosome 4"/>
</dbReference>
<comment type="subcellular location">
    <subcellularLocation>
        <location evidence="1">Nucleus</location>
    </subcellularLocation>
</comment>
<dbReference type="AlphaFoldDB" id="A0A9P0ACY3"/>
<dbReference type="InterPro" id="IPR009057">
    <property type="entry name" value="Homeodomain-like_sf"/>
</dbReference>
<evidence type="ECO:0000313" key="3">
    <source>
        <dbReference type="EMBL" id="CAH0389124.1"/>
    </source>
</evidence>
<evidence type="ECO:0000313" key="4">
    <source>
        <dbReference type="Proteomes" id="UP001152759"/>
    </source>
</evidence>
<dbReference type="EMBL" id="OU963865">
    <property type="protein sequence ID" value="CAH0389124.1"/>
    <property type="molecule type" value="Genomic_DNA"/>
</dbReference>
<feature type="domain" description="HTH psq-type" evidence="2">
    <location>
        <begin position="7"/>
        <end position="36"/>
    </location>
</feature>
<evidence type="ECO:0000259" key="2">
    <source>
        <dbReference type="Pfam" id="PF05225"/>
    </source>
</evidence>
<dbReference type="Gene3D" id="1.10.10.60">
    <property type="entry name" value="Homeodomain-like"/>
    <property type="match status" value="1"/>
</dbReference>
<evidence type="ECO:0000256" key="1">
    <source>
        <dbReference type="ARBA" id="ARBA00004123"/>
    </source>
</evidence>
<name>A0A9P0ACY3_BEMTA</name>
<dbReference type="InterPro" id="IPR007889">
    <property type="entry name" value="HTH_Psq"/>
</dbReference>
<sequence>MVYSKKDLLAAIDAVQNGASVKRAALDHNDPRTTLSDKLHGISRIDERKGPCSIFTPEEEAKLVNWVFTCSKPGFPVNDEQLLISAGKYIEELKRENPFTNNVALN</sequence>
<dbReference type="GO" id="GO:0003677">
    <property type="term" value="F:DNA binding"/>
    <property type="evidence" value="ECO:0007669"/>
    <property type="project" value="InterPro"/>
</dbReference>
<reference evidence="3" key="1">
    <citation type="submission" date="2021-12" db="EMBL/GenBank/DDBJ databases">
        <authorList>
            <person name="King R."/>
        </authorList>
    </citation>
    <scope>NUCLEOTIDE SEQUENCE</scope>
</reference>
<organism evidence="3 4">
    <name type="scientific">Bemisia tabaci</name>
    <name type="common">Sweetpotato whitefly</name>
    <name type="synonym">Aleurodes tabaci</name>
    <dbReference type="NCBI Taxonomy" id="7038"/>
    <lineage>
        <taxon>Eukaryota</taxon>
        <taxon>Metazoa</taxon>
        <taxon>Ecdysozoa</taxon>
        <taxon>Arthropoda</taxon>
        <taxon>Hexapoda</taxon>
        <taxon>Insecta</taxon>
        <taxon>Pterygota</taxon>
        <taxon>Neoptera</taxon>
        <taxon>Paraneoptera</taxon>
        <taxon>Hemiptera</taxon>
        <taxon>Sternorrhyncha</taxon>
        <taxon>Aleyrodoidea</taxon>
        <taxon>Aleyrodidae</taxon>
        <taxon>Aleyrodinae</taxon>
        <taxon>Bemisia</taxon>
    </lineage>
</organism>
<accession>A0A9P0ACY3</accession>
<dbReference type="SUPFAM" id="SSF46689">
    <property type="entry name" value="Homeodomain-like"/>
    <property type="match status" value="1"/>
</dbReference>
<gene>
    <name evidence="3" type="ORF">BEMITA_LOCUS7988</name>
</gene>
<protein>
    <recommendedName>
        <fullName evidence="2">HTH psq-type domain-containing protein</fullName>
    </recommendedName>
</protein>
<keyword evidence="4" id="KW-1185">Reference proteome</keyword>
<dbReference type="Pfam" id="PF05225">
    <property type="entry name" value="HTH_psq"/>
    <property type="match status" value="1"/>
</dbReference>
<dbReference type="GO" id="GO:0005634">
    <property type="term" value="C:nucleus"/>
    <property type="evidence" value="ECO:0007669"/>
    <property type="project" value="UniProtKB-SubCell"/>
</dbReference>